<dbReference type="Gene3D" id="1.20.1260.100">
    <property type="entry name" value="TspO/MBR protein"/>
    <property type="match status" value="1"/>
</dbReference>
<evidence type="ECO:0000256" key="4">
    <source>
        <dbReference type="ARBA" id="ARBA00022989"/>
    </source>
</evidence>
<reference evidence="7 8" key="1">
    <citation type="submission" date="2014-07" db="EMBL/GenBank/DDBJ databases">
        <title>Draft genome of Clostridium sulfidigenes 113A isolated from sediments associated with methane hydrate from Krishna Godavari basin.</title>
        <authorList>
            <person name="Honkalas V.S."/>
            <person name="Dabir A.P."/>
            <person name="Arora P."/>
            <person name="Dhakephalkar P.K."/>
        </authorList>
    </citation>
    <scope>NUCLEOTIDE SEQUENCE [LARGE SCALE GENOMIC DNA]</scope>
    <source>
        <strain evidence="7 8">113A</strain>
    </source>
</reference>
<proteinExistence type="inferred from homology"/>
<dbReference type="FunFam" id="1.20.1260.100:FF:000001">
    <property type="entry name" value="translocator protein 2"/>
    <property type="match status" value="1"/>
</dbReference>
<comment type="similarity">
    <text evidence="2">Belongs to the TspO/BZRP family.</text>
</comment>
<name>A0A084JCW9_9CLOT</name>
<dbReference type="eggNOG" id="COG3476">
    <property type="taxonomic scope" value="Bacteria"/>
</dbReference>
<dbReference type="PIRSF" id="PIRSF005859">
    <property type="entry name" value="PBR"/>
    <property type="match status" value="1"/>
</dbReference>
<keyword evidence="8" id="KW-1185">Reference proteome</keyword>
<comment type="caution">
    <text evidence="7">The sequence shown here is derived from an EMBL/GenBank/DDBJ whole genome shotgun (WGS) entry which is preliminary data.</text>
</comment>
<dbReference type="CDD" id="cd15904">
    <property type="entry name" value="TSPO_MBR"/>
    <property type="match status" value="1"/>
</dbReference>
<dbReference type="PANTHER" id="PTHR10057:SF0">
    <property type="entry name" value="TRANSLOCATOR PROTEIN"/>
    <property type="match status" value="1"/>
</dbReference>
<dbReference type="Pfam" id="PF03073">
    <property type="entry name" value="TspO_MBR"/>
    <property type="match status" value="1"/>
</dbReference>
<evidence type="ECO:0000256" key="6">
    <source>
        <dbReference type="SAM" id="Phobius"/>
    </source>
</evidence>
<evidence type="ECO:0000313" key="7">
    <source>
        <dbReference type="EMBL" id="KEZ86803.1"/>
    </source>
</evidence>
<feature type="transmembrane region" description="Helical" evidence="6">
    <location>
        <begin position="139"/>
        <end position="157"/>
    </location>
</feature>
<protein>
    <submittedName>
        <fullName evidence="7">TspO and MBR</fullName>
    </submittedName>
</protein>
<dbReference type="AlphaFoldDB" id="A0A084JCW9"/>
<dbReference type="RefSeq" id="WP_035132052.1">
    <property type="nucleotide sequence ID" value="NZ_JPMD01000017.1"/>
</dbReference>
<dbReference type="STRING" id="318464.IO99_07940"/>
<keyword evidence="3 6" id="KW-0812">Transmembrane</keyword>
<gene>
    <name evidence="7" type="ORF">IO99_07940</name>
</gene>
<comment type="subcellular location">
    <subcellularLocation>
        <location evidence="1">Membrane</location>
        <topology evidence="1">Multi-pass membrane protein</topology>
    </subcellularLocation>
</comment>
<accession>A0A084JCW9</accession>
<evidence type="ECO:0000256" key="2">
    <source>
        <dbReference type="ARBA" id="ARBA00007524"/>
    </source>
</evidence>
<sequence length="159" mass="18484">MSNISTIKLKPLIISLILSLGTGFLSSLLTRNSREVYANLIKPNLAPPAIVFPIVWTILFILMGISAYIVYESNSPYKEYSLKLYIVQLIVNFFWSIIFFNLNQFTFAFIWILVLIVLVSFMIFNFYKINKCAAYLQIPYLLWLIFAAYLNYNIILLNI</sequence>
<evidence type="ECO:0000256" key="5">
    <source>
        <dbReference type="ARBA" id="ARBA00023136"/>
    </source>
</evidence>
<evidence type="ECO:0000313" key="8">
    <source>
        <dbReference type="Proteomes" id="UP000028542"/>
    </source>
</evidence>
<feature type="transmembrane region" description="Helical" evidence="6">
    <location>
        <begin position="12"/>
        <end position="30"/>
    </location>
</feature>
<dbReference type="GO" id="GO:0016020">
    <property type="term" value="C:membrane"/>
    <property type="evidence" value="ECO:0007669"/>
    <property type="project" value="UniProtKB-SubCell"/>
</dbReference>
<dbReference type="GO" id="GO:0033013">
    <property type="term" value="P:tetrapyrrole metabolic process"/>
    <property type="evidence" value="ECO:0007669"/>
    <property type="project" value="UniProtKB-ARBA"/>
</dbReference>
<dbReference type="InterPro" id="IPR038330">
    <property type="entry name" value="TspO/MBR-related_sf"/>
</dbReference>
<evidence type="ECO:0000256" key="3">
    <source>
        <dbReference type="ARBA" id="ARBA00022692"/>
    </source>
</evidence>
<dbReference type="Proteomes" id="UP000028542">
    <property type="component" value="Unassembled WGS sequence"/>
</dbReference>
<dbReference type="PANTHER" id="PTHR10057">
    <property type="entry name" value="PERIPHERAL-TYPE BENZODIAZEPINE RECEPTOR"/>
    <property type="match status" value="1"/>
</dbReference>
<dbReference type="EMBL" id="JPMD01000017">
    <property type="protein sequence ID" value="KEZ86803.1"/>
    <property type="molecule type" value="Genomic_DNA"/>
</dbReference>
<feature type="transmembrane region" description="Helical" evidence="6">
    <location>
        <begin position="50"/>
        <end position="70"/>
    </location>
</feature>
<keyword evidence="5 6" id="KW-0472">Membrane</keyword>
<evidence type="ECO:0000256" key="1">
    <source>
        <dbReference type="ARBA" id="ARBA00004141"/>
    </source>
</evidence>
<feature type="transmembrane region" description="Helical" evidence="6">
    <location>
        <begin position="108"/>
        <end position="127"/>
    </location>
</feature>
<keyword evidence="4 6" id="KW-1133">Transmembrane helix</keyword>
<dbReference type="InterPro" id="IPR004307">
    <property type="entry name" value="TspO_MBR"/>
</dbReference>
<organism evidence="7 8">
    <name type="scientific">Clostridium sulfidigenes</name>
    <dbReference type="NCBI Taxonomy" id="318464"/>
    <lineage>
        <taxon>Bacteria</taxon>
        <taxon>Bacillati</taxon>
        <taxon>Bacillota</taxon>
        <taxon>Clostridia</taxon>
        <taxon>Eubacteriales</taxon>
        <taxon>Clostridiaceae</taxon>
        <taxon>Clostridium</taxon>
    </lineage>
</organism>
<feature type="transmembrane region" description="Helical" evidence="6">
    <location>
        <begin position="82"/>
        <end position="102"/>
    </location>
</feature>